<feature type="compositionally biased region" description="Basic and acidic residues" evidence="1">
    <location>
        <begin position="44"/>
        <end position="65"/>
    </location>
</feature>
<accession>A0A9W4ITB7</accession>
<evidence type="ECO:0000313" key="2">
    <source>
        <dbReference type="EMBL" id="CAG8335373.1"/>
    </source>
</evidence>
<feature type="compositionally biased region" description="Polar residues" evidence="1">
    <location>
        <begin position="1"/>
        <end position="25"/>
    </location>
</feature>
<name>A0A9W4ITB7_PENNA</name>
<dbReference type="Proteomes" id="UP001153461">
    <property type="component" value="Unassembled WGS sequence"/>
</dbReference>
<comment type="caution">
    <text evidence="2">The sequence shown here is derived from an EMBL/GenBank/DDBJ whole genome shotgun (WGS) entry which is preliminary data.</text>
</comment>
<evidence type="ECO:0000256" key="1">
    <source>
        <dbReference type="SAM" id="MobiDB-lite"/>
    </source>
</evidence>
<sequence length="363" mass="41858">VIPNNIVTKHNQQDPKSSLPHSTRQSKTDYKMAYRPAGIRKPVAQREKVLGKRRRSQNDSNEKSRSPTRRRLTTESSKSSDLAECPQSPQSPTQYPIPDDASLSDGVSVLTPTNSFTDDRPPVSDEQVDEYHLKGHAYQAWIADPTLGGCRCGRARKTLFELFNANNETERFTCPENHFDDPPLDIQEDLQQLGLPTRRKKYRFARLLHYGYDSDGHKRESQYQHSIAEGVIIAECIYRYTGPHWSNIAIAQYSFDHPMDTLKYLYFTNVQNDEALPYMQEILYPRHDVDWPKLHRMESQTWEYDTEEYNEILGTTLGKAAACLVIGAWERGTHRIARIHTLGRRCEINLRFDIEALPMSVTD</sequence>
<reference evidence="2" key="1">
    <citation type="submission" date="2021-07" db="EMBL/GenBank/DDBJ databases">
        <authorList>
            <person name="Branca A.L. A."/>
        </authorList>
    </citation>
    <scope>NUCLEOTIDE SEQUENCE</scope>
</reference>
<evidence type="ECO:0000313" key="3">
    <source>
        <dbReference type="Proteomes" id="UP001153461"/>
    </source>
</evidence>
<organism evidence="2 3">
    <name type="scientific">Penicillium nalgiovense</name>
    <dbReference type="NCBI Taxonomy" id="60175"/>
    <lineage>
        <taxon>Eukaryota</taxon>
        <taxon>Fungi</taxon>
        <taxon>Dikarya</taxon>
        <taxon>Ascomycota</taxon>
        <taxon>Pezizomycotina</taxon>
        <taxon>Eurotiomycetes</taxon>
        <taxon>Eurotiomycetidae</taxon>
        <taxon>Eurotiales</taxon>
        <taxon>Aspergillaceae</taxon>
        <taxon>Penicillium</taxon>
    </lineage>
</organism>
<dbReference type="EMBL" id="CAJVNV010000644">
    <property type="protein sequence ID" value="CAG8335373.1"/>
    <property type="molecule type" value="Genomic_DNA"/>
</dbReference>
<gene>
    <name evidence="2" type="ORF">PNAL_LOCUS10697</name>
</gene>
<feature type="non-terminal residue" evidence="2">
    <location>
        <position position="1"/>
    </location>
</feature>
<proteinExistence type="predicted"/>
<dbReference type="AlphaFoldDB" id="A0A9W4ITB7"/>
<feature type="region of interest" description="Disordered" evidence="1">
    <location>
        <begin position="1"/>
        <end position="125"/>
    </location>
</feature>
<protein>
    <submittedName>
        <fullName evidence="2">Uncharacterized protein</fullName>
    </submittedName>
</protein>